<dbReference type="SUPFAM" id="SSF46785">
    <property type="entry name" value="Winged helix' DNA-binding domain"/>
    <property type="match status" value="1"/>
</dbReference>
<accession>A0ABV7DXR6</accession>
<dbReference type="EMBL" id="JBHRSM010000024">
    <property type="protein sequence ID" value="MFC3087145.1"/>
    <property type="molecule type" value="Genomic_DNA"/>
</dbReference>
<comment type="caution">
    <text evidence="1">The sequence shown here is derived from an EMBL/GenBank/DDBJ whole genome shotgun (WGS) entry which is preliminary data.</text>
</comment>
<protein>
    <recommendedName>
        <fullName evidence="3">HTH crp-type domain-containing protein</fullName>
    </recommendedName>
</protein>
<organism evidence="1 2">
    <name type="scientific">Tabrizicola soli</name>
    <dbReference type="NCBI Taxonomy" id="2185115"/>
    <lineage>
        <taxon>Bacteria</taxon>
        <taxon>Pseudomonadati</taxon>
        <taxon>Pseudomonadota</taxon>
        <taxon>Alphaproteobacteria</taxon>
        <taxon>Rhodobacterales</taxon>
        <taxon>Paracoccaceae</taxon>
        <taxon>Tabrizicola</taxon>
    </lineage>
</organism>
<sequence length="156" mass="17252">MRLKIDKPGFTANERIVANDMGNTILGAMLRMQQHFGLRAEPFQVFFVIVLATVQKLLRNPDEMDPATRGAAPLRPEHCGTISRRRIAEVLDIPLETVRRHVAQLLAEGLLEERGRGELCSRDGILVSLSQADIPLDVARDFVSVVNAMGRRGALG</sequence>
<evidence type="ECO:0008006" key="3">
    <source>
        <dbReference type="Google" id="ProtNLM"/>
    </source>
</evidence>
<evidence type="ECO:0000313" key="2">
    <source>
        <dbReference type="Proteomes" id="UP001595445"/>
    </source>
</evidence>
<dbReference type="Gene3D" id="1.10.10.10">
    <property type="entry name" value="Winged helix-like DNA-binding domain superfamily/Winged helix DNA-binding domain"/>
    <property type="match status" value="1"/>
</dbReference>
<name>A0ABV7DXR6_9RHOB</name>
<evidence type="ECO:0000313" key="1">
    <source>
        <dbReference type="EMBL" id="MFC3087145.1"/>
    </source>
</evidence>
<gene>
    <name evidence="1" type="ORF">ACFOD6_13920</name>
</gene>
<dbReference type="Proteomes" id="UP001595445">
    <property type="component" value="Unassembled WGS sequence"/>
</dbReference>
<dbReference type="InterPro" id="IPR036390">
    <property type="entry name" value="WH_DNA-bd_sf"/>
</dbReference>
<reference evidence="2" key="1">
    <citation type="journal article" date="2019" name="Int. J. Syst. Evol. Microbiol.">
        <title>The Global Catalogue of Microorganisms (GCM) 10K type strain sequencing project: providing services to taxonomists for standard genome sequencing and annotation.</title>
        <authorList>
            <consortium name="The Broad Institute Genomics Platform"/>
            <consortium name="The Broad Institute Genome Sequencing Center for Infectious Disease"/>
            <person name="Wu L."/>
            <person name="Ma J."/>
        </authorList>
    </citation>
    <scope>NUCLEOTIDE SEQUENCE [LARGE SCALE GENOMIC DNA]</scope>
    <source>
        <strain evidence="2">KCTC 62102</strain>
    </source>
</reference>
<dbReference type="RefSeq" id="WP_197642984.1">
    <property type="nucleotide sequence ID" value="NZ_JAEACP010000007.1"/>
</dbReference>
<keyword evidence="2" id="KW-1185">Reference proteome</keyword>
<dbReference type="InterPro" id="IPR036388">
    <property type="entry name" value="WH-like_DNA-bd_sf"/>
</dbReference>
<proteinExistence type="predicted"/>